<gene>
    <name evidence="1" type="ORF">ENP55_01265</name>
</gene>
<dbReference type="EMBL" id="DSJT01000004">
    <property type="protein sequence ID" value="HEF86940.1"/>
    <property type="molecule type" value="Genomic_DNA"/>
</dbReference>
<dbReference type="Pfam" id="PF10049">
    <property type="entry name" value="DUF2283"/>
    <property type="match status" value="1"/>
</dbReference>
<dbReference type="InterPro" id="IPR019270">
    <property type="entry name" value="DUF2283"/>
</dbReference>
<dbReference type="AlphaFoldDB" id="A0A7C2FGF8"/>
<proteinExistence type="predicted"/>
<accession>A0A7C2FGF8</accession>
<protein>
    <submittedName>
        <fullName evidence="1">DUF2283 domain-containing protein</fullName>
    </submittedName>
</protein>
<comment type="caution">
    <text evidence="1">The sequence shown here is derived from an EMBL/GenBank/DDBJ whole genome shotgun (WGS) entry which is preliminary data.</text>
</comment>
<evidence type="ECO:0000313" key="1">
    <source>
        <dbReference type="EMBL" id="HEF86940.1"/>
    </source>
</evidence>
<organism evidence="1">
    <name type="scientific">Thermosphaera aggregans</name>
    <dbReference type="NCBI Taxonomy" id="54254"/>
    <lineage>
        <taxon>Archaea</taxon>
        <taxon>Thermoproteota</taxon>
        <taxon>Thermoprotei</taxon>
        <taxon>Desulfurococcales</taxon>
        <taxon>Desulfurococcaceae</taxon>
        <taxon>Thermosphaera</taxon>
    </lineage>
</organism>
<name>A0A7C2FGF8_9CREN</name>
<reference evidence="1" key="1">
    <citation type="journal article" date="2020" name="mSystems">
        <title>Genome- and Community-Level Interaction Insights into Carbon Utilization and Element Cycling Functions of Hydrothermarchaeota in Hydrothermal Sediment.</title>
        <authorList>
            <person name="Zhou Z."/>
            <person name="Liu Y."/>
            <person name="Xu W."/>
            <person name="Pan J."/>
            <person name="Luo Z.H."/>
            <person name="Li M."/>
        </authorList>
    </citation>
    <scope>NUCLEOTIDE SEQUENCE [LARGE SCALE GENOMIC DNA]</scope>
    <source>
        <strain evidence="1">SpSt-23</strain>
    </source>
</reference>
<sequence length="72" mass="8248">MEKKYFIENPGSVWIEYDKQNDILYLNFAAEIGDADEEVLSEDGDVVFRLKEGRLISIMVLNFSEKIGAAIF</sequence>